<keyword evidence="3" id="KW-0472">Membrane</keyword>
<keyword evidence="1" id="KW-0788">Thiol protease</keyword>
<proteinExistence type="inferred from homology"/>
<dbReference type="Proteomes" id="UP001302321">
    <property type="component" value="Unassembled WGS sequence"/>
</dbReference>
<gene>
    <name evidence="5" type="ORF">QBC36DRAFT_326564</name>
</gene>
<dbReference type="AlphaFoldDB" id="A0AAN6WBR5"/>
<feature type="compositionally biased region" description="Polar residues" evidence="2">
    <location>
        <begin position="532"/>
        <end position="583"/>
    </location>
</feature>
<dbReference type="PANTHER" id="PTHR24006">
    <property type="entry name" value="UBIQUITIN CARBOXYL-TERMINAL HYDROLASE"/>
    <property type="match status" value="1"/>
</dbReference>
<comment type="catalytic activity">
    <reaction evidence="1">
        <text>Thiol-dependent hydrolysis of ester, thioester, amide, peptide and isopeptide bonds formed by the C-terminal Gly of ubiquitin (a 76-residue protein attached to proteins as an intracellular targeting signal).</text>
        <dbReference type="EC" id="3.4.19.12"/>
    </reaction>
</comment>
<keyword evidence="1" id="KW-0645">Protease</keyword>
<dbReference type="GO" id="GO:0004843">
    <property type="term" value="F:cysteine-type deubiquitinase activity"/>
    <property type="evidence" value="ECO:0007669"/>
    <property type="project" value="UniProtKB-UniRule"/>
</dbReference>
<dbReference type="Pfam" id="PF00443">
    <property type="entry name" value="UCH"/>
    <property type="match status" value="1"/>
</dbReference>
<dbReference type="InterPro" id="IPR038765">
    <property type="entry name" value="Papain-like_cys_pep_sf"/>
</dbReference>
<evidence type="ECO:0000313" key="6">
    <source>
        <dbReference type="Proteomes" id="UP001302321"/>
    </source>
</evidence>
<dbReference type="PROSITE" id="PS00973">
    <property type="entry name" value="USP_2"/>
    <property type="match status" value="1"/>
</dbReference>
<comment type="similarity">
    <text evidence="1">Belongs to the peptidase C19 family.</text>
</comment>
<feature type="transmembrane region" description="Helical" evidence="3">
    <location>
        <begin position="12"/>
        <end position="32"/>
    </location>
</feature>
<dbReference type="Gene3D" id="3.90.70.10">
    <property type="entry name" value="Cysteine proteinases"/>
    <property type="match status" value="1"/>
</dbReference>
<name>A0AAN6WBR5_9PEZI</name>
<feature type="domain" description="USP" evidence="4">
    <location>
        <begin position="47"/>
        <end position="639"/>
    </location>
</feature>
<keyword evidence="6" id="KW-1185">Reference proteome</keyword>
<dbReference type="PROSITE" id="PS50235">
    <property type="entry name" value="USP_3"/>
    <property type="match status" value="1"/>
</dbReference>
<dbReference type="GO" id="GO:0005634">
    <property type="term" value="C:nucleus"/>
    <property type="evidence" value="ECO:0007669"/>
    <property type="project" value="TreeGrafter"/>
</dbReference>
<evidence type="ECO:0000256" key="2">
    <source>
        <dbReference type="SAM" id="MobiDB-lite"/>
    </source>
</evidence>
<evidence type="ECO:0000256" key="1">
    <source>
        <dbReference type="RuleBase" id="RU366025"/>
    </source>
</evidence>
<dbReference type="GO" id="GO:0006508">
    <property type="term" value="P:proteolysis"/>
    <property type="evidence" value="ECO:0007669"/>
    <property type="project" value="UniProtKB-KW"/>
</dbReference>
<comment type="caution">
    <text evidence="5">The sequence shown here is derived from an EMBL/GenBank/DDBJ whole genome shotgun (WGS) entry which is preliminary data.</text>
</comment>
<dbReference type="PANTHER" id="PTHR24006:SF904">
    <property type="entry name" value="UBIQUITIN CARBOXYL-TERMINAL HYDROLASE 16"/>
    <property type="match status" value="1"/>
</dbReference>
<reference evidence="5" key="2">
    <citation type="submission" date="2023-05" db="EMBL/GenBank/DDBJ databases">
        <authorList>
            <consortium name="Lawrence Berkeley National Laboratory"/>
            <person name="Steindorff A."/>
            <person name="Hensen N."/>
            <person name="Bonometti L."/>
            <person name="Westerberg I."/>
            <person name="Brannstrom I.O."/>
            <person name="Guillou S."/>
            <person name="Cros-Aarteil S."/>
            <person name="Calhoun S."/>
            <person name="Haridas S."/>
            <person name="Kuo A."/>
            <person name="Mondo S."/>
            <person name="Pangilinan J."/>
            <person name="Riley R."/>
            <person name="Labutti K."/>
            <person name="Andreopoulos B."/>
            <person name="Lipzen A."/>
            <person name="Chen C."/>
            <person name="Yanf M."/>
            <person name="Daum C."/>
            <person name="Ng V."/>
            <person name="Clum A."/>
            <person name="Ohm R."/>
            <person name="Martin F."/>
            <person name="Silar P."/>
            <person name="Natvig D."/>
            <person name="Lalanne C."/>
            <person name="Gautier V."/>
            <person name="Ament-Velasquez S.L."/>
            <person name="Kruys A."/>
            <person name="Hutchinson M.I."/>
            <person name="Powell A.J."/>
            <person name="Barry K."/>
            <person name="Miller A.N."/>
            <person name="Grigoriev I.V."/>
            <person name="Debuchy R."/>
            <person name="Gladieux P."/>
            <person name="Thoren M.H."/>
            <person name="Johannesson H."/>
        </authorList>
    </citation>
    <scope>NUCLEOTIDE SEQUENCE</scope>
    <source>
        <strain evidence="5">CBS 892.96</strain>
    </source>
</reference>
<dbReference type="EMBL" id="MU866158">
    <property type="protein sequence ID" value="KAK4177687.1"/>
    <property type="molecule type" value="Genomic_DNA"/>
</dbReference>
<accession>A0AAN6WBR5</accession>
<keyword evidence="1" id="KW-0833">Ubl conjugation pathway</keyword>
<organism evidence="5 6">
    <name type="scientific">Triangularia setosa</name>
    <dbReference type="NCBI Taxonomy" id="2587417"/>
    <lineage>
        <taxon>Eukaryota</taxon>
        <taxon>Fungi</taxon>
        <taxon>Dikarya</taxon>
        <taxon>Ascomycota</taxon>
        <taxon>Pezizomycotina</taxon>
        <taxon>Sordariomycetes</taxon>
        <taxon>Sordariomycetidae</taxon>
        <taxon>Sordariales</taxon>
        <taxon>Podosporaceae</taxon>
        <taxon>Triangularia</taxon>
    </lineage>
</organism>
<dbReference type="InterPro" id="IPR028889">
    <property type="entry name" value="USP"/>
</dbReference>
<dbReference type="SUPFAM" id="SSF54001">
    <property type="entry name" value="Cysteine proteinases"/>
    <property type="match status" value="1"/>
</dbReference>
<sequence length="641" mass="70827">MPDKTLTVATYAAGASFAAITLIYVFGPTFFFDSGPSASTNRKTGVVGLSNPANDCFINSVLQALAGLGDLRLYLIREIHRRSLDDELVYAQVVPVGMLPGDGQHFRSDTPNWKMEGFQKGLVTKGLKDILDSLNERPLHKKTISAMPFLRVLEDAFRQRISRQQQDAQEFLQVVAERLCNEYHAGRRARASARQIDALAGGASENGETWPNSEPAQSAVIRVNGIESPQWQIKKVESGSDEKEEEGFPMEGKSESQIECLTCGFKPRPTATTFCTLTLNVPQVSSGTTLGACFDDMFKTEYIDDFKCEKCRLVHAISLLEADLQRSTSEVAAKEDARAAIKKLQLALATDPENPPKDVALPDLSHAPRRRIARHIRLTSFPKILAIHLSRSIFDASRYSQKNSAKVAFPEELPLGGILHQKKYKLLGVVTHKGSHDSGHYETFRRQVLQPPFSNPNTFKPAGAYSRTASPAPTPHIRAQRLEGREESSLISTPDLLSASGGDSPSPPLDSPILSTPAPRTPVLPDEDKPRPSSTSQQISIMPVNQTRDSESSSLRSVTANAKSTFSKITSRPSSKTESNSKSVVMGRSAPKSTPTAKTRHRKVQDRWWRISDDKVKEASTRDVLSMQREVYLLFYEIERP</sequence>
<dbReference type="EC" id="3.4.19.12" evidence="1"/>
<dbReference type="InterPro" id="IPR001394">
    <property type="entry name" value="Peptidase_C19_UCH"/>
</dbReference>
<keyword evidence="3" id="KW-1133">Transmembrane helix</keyword>
<feature type="region of interest" description="Disordered" evidence="2">
    <location>
        <begin position="450"/>
        <end position="601"/>
    </location>
</feature>
<evidence type="ECO:0000259" key="4">
    <source>
        <dbReference type="PROSITE" id="PS50235"/>
    </source>
</evidence>
<protein>
    <recommendedName>
        <fullName evidence="1">Ubiquitin carboxyl-terminal hydrolase</fullName>
        <ecNumber evidence="1">3.4.19.12</ecNumber>
    </recommendedName>
</protein>
<dbReference type="InterPro" id="IPR050164">
    <property type="entry name" value="Peptidase_C19"/>
</dbReference>
<reference evidence="5" key="1">
    <citation type="journal article" date="2023" name="Mol. Phylogenet. Evol.">
        <title>Genome-scale phylogeny and comparative genomics of the fungal order Sordariales.</title>
        <authorList>
            <person name="Hensen N."/>
            <person name="Bonometti L."/>
            <person name="Westerberg I."/>
            <person name="Brannstrom I.O."/>
            <person name="Guillou S."/>
            <person name="Cros-Aarteil S."/>
            <person name="Calhoun S."/>
            <person name="Haridas S."/>
            <person name="Kuo A."/>
            <person name="Mondo S."/>
            <person name="Pangilinan J."/>
            <person name="Riley R."/>
            <person name="LaButti K."/>
            <person name="Andreopoulos B."/>
            <person name="Lipzen A."/>
            <person name="Chen C."/>
            <person name="Yan M."/>
            <person name="Daum C."/>
            <person name="Ng V."/>
            <person name="Clum A."/>
            <person name="Steindorff A."/>
            <person name="Ohm R.A."/>
            <person name="Martin F."/>
            <person name="Silar P."/>
            <person name="Natvig D.O."/>
            <person name="Lalanne C."/>
            <person name="Gautier V."/>
            <person name="Ament-Velasquez S.L."/>
            <person name="Kruys A."/>
            <person name="Hutchinson M.I."/>
            <person name="Powell A.J."/>
            <person name="Barry K."/>
            <person name="Miller A.N."/>
            <person name="Grigoriev I.V."/>
            <person name="Debuchy R."/>
            <person name="Gladieux P."/>
            <person name="Hiltunen Thoren M."/>
            <person name="Johannesson H."/>
        </authorList>
    </citation>
    <scope>NUCLEOTIDE SEQUENCE</scope>
    <source>
        <strain evidence="5">CBS 892.96</strain>
    </source>
</reference>
<dbReference type="CDD" id="cd02662">
    <property type="entry name" value="Peptidase_C19F"/>
    <property type="match status" value="1"/>
</dbReference>
<dbReference type="InterPro" id="IPR018200">
    <property type="entry name" value="USP_CS"/>
</dbReference>
<dbReference type="GO" id="GO:0005829">
    <property type="term" value="C:cytosol"/>
    <property type="evidence" value="ECO:0007669"/>
    <property type="project" value="TreeGrafter"/>
</dbReference>
<evidence type="ECO:0000313" key="5">
    <source>
        <dbReference type="EMBL" id="KAK4177687.1"/>
    </source>
</evidence>
<dbReference type="PROSITE" id="PS00972">
    <property type="entry name" value="USP_1"/>
    <property type="match status" value="1"/>
</dbReference>
<keyword evidence="1" id="KW-0378">Hydrolase</keyword>
<keyword evidence="3" id="KW-0812">Transmembrane</keyword>
<feature type="compositionally biased region" description="Low complexity" evidence="2">
    <location>
        <begin position="495"/>
        <end position="504"/>
    </location>
</feature>
<dbReference type="GO" id="GO:0016579">
    <property type="term" value="P:protein deubiquitination"/>
    <property type="evidence" value="ECO:0007669"/>
    <property type="project" value="InterPro"/>
</dbReference>
<evidence type="ECO:0000256" key="3">
    <source>
        <dbReference type="SAM" id="Phobius"/>
    </source>
</evidence>